<comment type="caution">
    <text evidence="1">The sequence shown here is derived from an EMBL/GenBank/DDBJ whole genome shotgun (WGS) entry which is preliminary data.</text>
</comment>
<dbReference type="Proteomes" id="UP001170954">
    <property type="component" value="Unassembled WGS sequence"/>
</dbReference>
<dbReference type="EMBL" id="JACAGK010000044">
    <property type="protein sequence ID" value="MDM1049341.1"/>
    <property type="molecule type" value="Genomic_DNA"/>
</dbReference>
<dbReference type="Pfam" id="PF18897">
    <property type="entry name" value="Gp3-like"/>
    <property type="match status" value="1"/>
</dbReference>
<reference evidence="1" key="1">
    <citation type="submission" date="2020-06" db="EMBL/GenBank/DDBJ databases">
        <authorList>
            <person name="Dong N."/>
        </authorList>
    </citation>
    <scope>NUCLEOTIDE SEQUENCE</scope>
    <source>
        <strain evidence="1">R1692</strain>
    </source>
</reference>
<dbReference type="RefSeq" id="WP_286651783.1">
    <property type="nucleotide sequence ID" value="NZ_JACAGK010000044.1"/>
</dbReference>
<accession>A0ABT7NQ65</accession>
<name>A0ABT7NQ65_9SPHI</name>
<proteinExistence type="predicted"/>
<dbReference type="InterPro" id="IPR043991">
    <property type="entry name" value="Gp3-like"/>
</dbReference>
<sequence length="259" mass="28571">MKGRISSGGVQQGSTLPEIGKIKVGMKTDRGLPTSLDYFRATGDFANKFQSLFGDKPTELKVAFVSNNVEEVCNEQFQAWDKGKRFGWGDGETFTVWNPAGGKDGKGGYESGVDKDDPRVKSLGKLWDRYLTMRFVLLEMKGILGYWTFQTKAKETTIPGIVKSFDTVLERSGSIIGFPFSLMVKKVQSYTPGMAKNYPIVQLVPNFTEETMEMVRGYVESGADLSRLTTNMITSGSLLQLPSGGPVNIVEDVEAEEVK</sequence>
<protein>
    <submittedName>
        <fullName evidence="1">Uncharacterized protein</fullName>
    </submittedName>
</protein>
<reference evidence="1" key="2">
    <citation type="journal article" date="2022" name="Sci. Total Environ.">
        <title>Prevalence, transmission, and molecular epidemiology of tet(X)-positive bacteria among humans, animals, and environmental niches in China: An epidemiological, and genomic-based study.</title>
        <authorList>
            <person name="Dong N."/>
            <person name="Zeng Y."/>
            <person name="Cai C."/>
            <person name="Sun C."/>
            <person name="Lu J."/>
            <person name="Liu C."/>
            <person name="Zhou H."/>
            <person name="Sun Q."/>
            <person name="Shu L."/>
            <person name="Wang H."/>
            <person name="Wang Y."/>
            <person name="Wang S."/>
            <person name="Wu C."/>
            <person name="Chan E.W."/>
            <person name="Chen G."/>
            <person name="Shen Z."/>
            <person name="Chen S."/>
            <person name="Zhang R."/>
        </authorList>
    </citation>
    <scope>NUCLEOTIDE SEQUENCE</scope>
    <source>
        <strain evidence="1">R1692</strain>
    </source>
</reference>
<gene>
    <name evidence="1" type="ORF">HX018_13950</name>
</gene>
<evidence type="ECO:0000313" key="1">
    <source>
        <dbReference type="EMBL" id="MDM1049341.1"/>
    </source>
</evidence>
<organism evidence="1 2">
    <name type="scientific">Sphingobacterium hotanense</name>
    <dbReference type="NCBI Taxonomy" id="649196"/>
    <lineage>
        <taxon>Bacteria</taxon>
        <taxon>Pseudomonadati</taxon>
        <taxon>Bacteroidota</taxon>
        <taxon>Sphingobacteriia</taxon>
        <taxon>Sphingobacteriales</taxon>
        <taxon>Sphingobacteriaceae</taxon>
        <taxon>Sphingobacterium</taxon>
    </lineage>
</organism>
<keyword evidence="2" id="KW-1185">Reference proteome</keyword>
<evidence type="ECO:0000313" key="2">
    <source>
        <dbReference type="Proteomes" id="UP001170954"/>
    </source>
</evidence>